<dbReference type="Gene3D" id="2.60.120.200">
    <property type="match status" value="1"/>
</dbReference>
<feature type="region of interest" description="Disordered" evidence="6">
    <location>
        <begin position="1"/>
        <end position="27"/>
    </location>
</feature>
<sequence length="862" mass="93671">MAGQSTTATIVPSTKTLPSSTTVHSTTTPPLCEDGTVVECKDATVCSNSILRKFCPLTCGDCVPATKPPCTDGTLVNCSFAGVCSDSTLKEHYPLTCGLCGNRPACNSRLPVDCLFPPDFDTDYTYLTAVTGSNFTYSDVLELASLTHIIVGITQTPTTALFPLETSCEEKRENTTNGFRVVTNSKYESYQQFLFTATVGITTEVHSITLNKLRTTQPSSYSSQETMNGESCNDSPFVNCDKQTVCVVPTLKRLCPRTCGLCAPPACVDGTVVHCKNPGVCSISSLVQYCPLTCGGCDRADMWKLLLLCMLGVSNALGPAEFTLSPSGQMKVKIPADGYSRVAIHYNVNQDLPGVTGSRFGHDLVTKNGGFFEWQSTTQAKEGDTIHYWLWGEKNGRGETQTDLSATIISDYTTTQQPTAATPKPTTPQPIVTNKPVGTPSPTQSGSGGGSSNSDQTTAGLSAGVTSSVGTSGSIHKGSQNGSSGGAVGGGMSGSGFVVGVSHYHGPSRGNTVNCQSYPCLIFEDDFNTLDFSTWEHEITASGGGNWEFQYYTNNRSNSYVKDGTLFIKPTLTSDHYGEKFLTSGSLELWGGSSGDMCTSNMWWGCKRDGTADHPINPIQSARLRSTRGFTMKYGKVEVEAKIPTGDWIWPAIWMLPVWNAYGQWPASGEIDIVESRGNINYHDDKGVSQGHDSVGSTLHFGPGFPFDPYEKAHGEKHLTTGTFSDSFHKFAVEWDETMIRFTIDGEEILKTVPPQGGFWELGEFDKNQPGMTNPWRGASKMAPFDQEFYLIMNVAVGGVGYFPDTWRNTPNAKPWSDKSDFTTRDFLRAKNQWYPTWNPDKNEGEDAALKVNYVKVWKMKP</sequence>
<keyword evidence="4" id="KW-0391">Immunity</keyword>
<dbReference type="Gene3D" id="2.60.40.2140">
    <property type="entry name" value="Beta-1,3-glucan-recognition protein, N-terminal domain"/>
    <property type="match status" value="1"/>
</dbReference>
<dbReference type="AlphaFoldDB" id="A0A6J8CWX6"/>
<evidence type="ECO:0000256" key="2">
    <source>
        <dbReference type="ARBA" id="ARBA00008781"/>
    </source>
</evidence>
<feature type="region of interest" description="Disordered" evidence="6">
    <location>
        <begin position="414"/>
        <end position="488"/>
    </location>
</feature>
<dbReference type="Pfam" id="PF00722">
    <property type="entry name" value="Glyco_hydro_16"/>
    <property type="match status" value="1"/>
</dbReference>
<keyword evidence="5" id="KW-1015">Disulfide bond</keyword>
<protein>
    <submittedName>
        <fullName evidence="10">Beta-1,3-glucan-binding protein</fullName>
    </submittedName>
</protein>
<dbReference type="PROSITE" id="PS51969">
    <property type="entry name" value="CBM39"/>
    <property type="match status" value="1"/>
</dbReference>
<dbReference type="GO" id="GO:0030246">
    <property type="term" value="F:carbohydrate binding"/>
    <property type="evidence" value="ECO:0007669"/>
    <property type="project" value="InterPro"/>
</dbReference>
<keyword evidence="11" id="KW-1185">Reference proteome</keyword>
<evidence type="ECO:0000313" key="11">
    <source>
        <dbReference type="Proteomes" id="UP000507470"/>
    </source>
</evidence>
<comment type="similarity">
    <text evidence="2">Belongs to the insect beta-1,3-glucan binding protein family.</text>
</comment>
<feature type="compositionally biased region" description="Low complexity" evidence="6">
    <location>
        <begin position="16"/>
        <end position="27"/>
    </location>
</feature>
<evidence type="ECO:0000256" key="4">
    <source>
        <dbReference type="ARBA" id="ARBA00022859"/>
    </source>
</evidence>
<dbReference type="InterPro" id="IPR031756">
    <property type="entry name" value="BGBP_N"/>
</dbReference>
<dbReference type="CDD" id="cd08024">
    <property type="entry name" value="GH16_CCF"/>
    <property type="match status" value="1"/>
</dbReference>
<dbReference type="EMBL" id="CACVKT020006198">
    <property type="protein sequence ID" value="CAC5400345.1"/>
    <property type="molecule type" value="Genomic_DNA"/>
</dbReference>
<feature type="compositionally biased region" description="Low complexity" evidence="6">
    <location>
        <begin position="414"/>
        <end position="424"/>
    </location>
</feature>
<feature type="compositionally biased region" description="Low complexity" evidence="6">
    <location>
        <begin position="452"/>
        <end position="482"/>
    </location>
</feature>
<dbReference type="Proteomes" id="UP000507470">
    <property type="component" value="Unassembled WGS sequence"/>
</dbReference>
<evidence type="ECO:0000256" key="3">
    <source>
        <dbReference type="ARBA" id="ARBA00022588"/>
    </source>
</evidence>
<evidence type="ECO:0000256" key="6">
    <source>
        <dbReference type="SAM" id="MobiDB-lite"/>
    </source>
</evidence>
<feature type="domain" description="GH16" evidence="8">
    <location>
        <begin position="511"/>
        <end position="862"/>
    </location>
</feature>
<dbReference type="InterPro" id="IPR050546">
    <property type="entry name" value="Glycosyl_Hydrlase_16"/>
</dbReference>
<dbReference type="InterPro" id="IPR000757">
    <property type="entry name" value="Beta-glucanase-like"/>
</dbReference>
<dbReference type="SMART" id="SM00254">
    <property type="entry name" value="ShKT"/>
    <property type="match status" value="4"/>
</dbReference>
<reference evidence="10 11" key="1">
    <citation type="submission" date="2020-06" db="EMBL/GenBank/DDBJ databases">
        <authorList>
            <person name="Li R."/>
            <person name="Bekaert M."/>
        </authorList>
    </citation>
    <scope>NUCLEOTIDE SEQUENCE [LARGE SCALE GENOMIC DNA]</scope>
    <source>
        <strain evidence="11">wild</strain>
    </source>
</reference>
<dbReference type="PROSITE" id="PS51762">
    <property type="entry name" value="GH16_2"/>
    <property type="match status" value="1"/>
</dbReference>
<dbReference type="PROSITE" id="PS51670">
    <property type="entry name" value="SHKT"/>
    <property type="match status" value="1"/>
</dbReference>
<dbReference type="GO" id="GO:0004553">
    <property type="term" value="F:hydrolase activity, hydrolyzing O-glycosyl compounds"/>
    <property type="evidence" value="ECO:0007669"/>
    <property type="project" value="InterPro"/>
</dbReference>
<dbReference type="InterPro" id="IPR013320">
    <property type="entry name" value="ConA-like_dom_sf"/>
</dbReference>
<dbReference type="SUPFAM" id="SSF49899">
    <property type="entry name" value="Concanavalin A-like lectins/glucanases"/>
    <property type="match status" value="1"/>
</dbReference>
<proteinExistence type="inferred from homology"/>
<evidence type="ECO:0000259" key="7">
    <source>
        <dbReference type="PROSITE" id="PS51670"/>
    </source>
</evidence>
<dbReference type="GO" id="GO:0045087">
    <property type="term" value="P:innate immune response"/>
    <property type="evidence" value="ECO:0007669"/>
    <property type="project" value="UniProtKB-KW"/>
</dbReference>
<keyword evidence="3" id="KW-0399">Innate immunity</keyword>
<accession>A0A6J8CWX6</accession>
<comment type="caution">
    <text evidence="5">Lacks conserved residue(s) required for the propagation of feature annotation.</text>
</comment>
<feature type="disulfide bond" evidence="5">
    <location>
        <begin position="246"/>
        <end position="259"/>
    </location>
</feature>
<comment type="similarity">
    <text evidence="1">Belongs to the glycosyl hydrolase 16 family.</text>
</comment>
<evidence type="ECO:0000259" key="9">
    <source>
        <dbReference type="PROSITE" id="PS51969"/>
    </source>
</evidence>
<dbReference type="InterPro" id="IPR003582">
    <property type="entry name" value="ShKT_dom"/>
</dbReference>
<dbReference type="Pfam" id="PF15886">
    <property type="entry name" value="CBM39"/>
    <property type="match status" value="1"/>
</dbReference>
<name>A0A6J8CWX6_MYTCO</name>
<evidence type="ECO:0000313" key="10">
    <source>
        <dbReference type="EMBL" id="CAC5400345.1"/>
    </source>
</evidence>
<organism evidence="10 11">
    <name type="scientific">Mytilus coruscus</name>
    <name type="common">Sea mussel</name>
    <dbReference type="NCBI Taxonomy" id="42192"/>
    <lineage>
        <taxon>Eukaryota</taxon>
        <taxon>Metazoa</taxon>
        <taxon>Spiralia</taxon>
        <taxon>Lophotrochozoa</taxon>
        <taxon>Mollusca</taxon>
        <taxon>Bivalvia</taxon>
        <taxon>Autobranchia</taxon>
        <taxon>Pteriomorphia</taxon>
        <taxon>Mytilida</taxon>
        <taxon>Mytiloidea</taxon>
        <taxon>Mytilidae</taxon>
        <taxon>Mytilinae</taxon>
        <taxon>Mytilus</taxon>
    </lineage>
</organism>
<evidence type="ECO:0000256" key="5">
    <source>
        <dbReference type="PROSITE-ProRule" id="PRU01005"/>
    </source>
</evidence>
<evidence type="ECO:0000259" key="8">
    <source>
        <dbReference type="PROSITE" id="PS51762"/>
    </source>
</evidence>
<dbReference type="PANTHER" id="PTHR10963">
    <property type="entry name" value="GLYCOSYL HYDROLASE-RELATED"/>
    <property type="match status" value="1"/>
</dbReference>
<gene>
    <name evidence="10" type="ORF">MCOR_34529</name>
</gene>
<feature type="compositionally biased region" description="Polar residues" evidence="6">
    <location>
        <begin position="1"/>
        <end position="15"/>
    </location>
</feature>
<dbReference type="InterPro" id="IPR043030">
    <property type="entry name" value="BGBP_N_sf"/>
</dbReference>
<dbReference type="GO" id="GO:0005975">
    <property type="term" value="P:carbohydrate metabolic process"/>
    <property type="evidence" value="ECO:0007669"/>
    <property type="project" value="InterPro"/>
</dbReference>
<evidence type="ECO:0000256" key="1">
    <source>
        <dbReference type="ARBA" id="ARBA00006865"/>
    </source>
</evidence>
<dbReference type="PANTHER" id="PTHR10963:SF55">
    <property type="entry name" value="GLYCOSIDE HYDROLASE FAMILY 16 PROTEIN"/>
    <property type="match status" value="1"/>
</dbReference>
<feature type="domain" description="CBM39" evidence="9">
    <location>
        <begin position="315"/>
        <end position="413"/>
    </location>
</feature>
<feature type="domain" description="ShKT" evidence="7">
    <location>
        <begin position="232"/>
        <end position="262"/>
    </location>
</feature>
<dbReference type="OrthoDB" id="4781at2759"/>